<organism evidence="5 6">
    <name type="scientific">Mucilaginibacter terrenus</name>
    <dbReference type="NCBI Taxonomy" id="2482727"/>
    <lineage>
        <taxon>Bacteria</taxon>
        <taxon>Pseudomonadati</taxon>
        <taxon>Bacteroidota</taxon>
        <taxon>Sphingobacteriia</taxon>
        <taxon>Sphingobacteriales</taxon>
        <taxon>Sphingobacteriaceae</taxon>
        <taxon>Mucilaginibacter</taxon>
    </lineage>
</organism>
<dbReference type="InterPro" id="IPR009057">
    <property type="entry name" value="Homeodomain-like_sf"/>
</dbReference>
<evidence type="ECO:0000256" key="3">
    <source>
        <dbReference type="ARBA" id="ARBA00023163"/>
    </source>
</evidence>
<evidence type="ECO:0000256" key="2">
    <source>
        <dbReference type="ARBA" id="ARBA00023125"/>
    </source>
</evidence>
<accession>A0A3E2NJL2</accession>
<proteinExistence type="predicted"/>
<dbReference type="Pfam" id="PF12833">
    <property type="entry name" value="HTH_18"/>
    <property type="match status" value="1"/>
</dbReference>
<dbReference type="PANTHER" id="PTHR43280:SF28">
    <property type="entry name" value="HTH-TYPE TRANSCRIPTIONAL ACTIVATOR RHAS"/>
    <property type="match status" value="1"/>
</dbReference>
<dbReference type="GO" id="GO:0003700">
    <property type="term" value="F:DNA-binding transcription factor activity"/>
    <property type="evidence" value="ECO:0007669"/>
    <property type="project" value="InterPro"/>
</dbReference>
<comment type="caution">
    <text evidence="5">The sequence shown here is derived from an EMBL/GenBank/DDBJ whole genome shotgun (WGS) entry which is preliminary data.</text>
</comment>
<evidence type="ECO:0000256" key="1">
    <source>
        <dbReference type="ARBA" id="ARBA00023015"/>
    </source>
</evidence>
<dbReference type="Proteomes" id="UP000260823">
    <property type="component" value="Unassembled WGS sequence"/>
</dbReference>
<dbReference type="EMBL" id="QWDE01000007">
    <property type="protein sequence ID" value="RFZ81120.1"/>
    <property type="molecule type" value="Genomic_DNA"/>
</dbReference>
<dbReference type="InterPro" id="IPR018060">
    <property type="entry name" value="HTH_AraC"/>
</dbReference>
<gene>
    <name evidence="5" type="ORF">DYU05_20385</name>
</gene>
<reference evidence="5 6" key="1">
    <citation type="submission" date="2018-08" db="EMBL/GenBank/DDBJ databases">
        <title>Mucilaginibacter terrae sp. nov., isolated from manganese diggings.</title>
        <authorList>
            <person name="Huang Y."/>
            <person name="Zhou Z."/>
        </authorList>
    </citation>
    <scope>NUCLEOTIDE SEQUENCE [LARGE SCALE GENOMIC DNA]</scope>
    <source>
        <strain evidence="5 6">ZH6</strain>
    </source>
</reference>
<sequence>MECLPKVYLYRRVLNAKLFIDANFDQSIDLDIIAGEAYFSKFHFIRIFKKVYGKTPHQYLIWVRLQKAGLLLQTGLSIPNVCFAIGFESVSTFTTLFKASFATTPGTYQQQQIARLQEMKEAPLKFIPNCFAQKNGWINK</sequence>
<dbReference type="PROSITE" id="PS01124">
    <property type="entry name" value="HTH_ARAC_FAMILY_2"/>
    <property type="match status" value="1"/>
</dbReference>
<dbReference type="RefSeq" id="WP_117385020.1">
    <property type="nucleotide sequence ID" value="NZ_QWDE01000007.1"/>
</dbReference>
<name>A0A3E2NJL2_9SPHI</name>
<evidence type="ECO:0000313" key="6">
    <source>
        <dbReference type="Proteomes" id="UP000260823"/>
    </source>
</evidence>
<dbReference type="SUPFAM" id="SSF46689">
    <property type="entry name" value="Homeodomain-like"/>
    <property type="match status" value="2"/>
</dbReference>
<dbReference type="SMART" id="SM00342">
    <property type="entry name" value="HTH_ARAC"/>
    <property type="match status" value="1"/>
</dbReference>
<dbReference type="PANTHER" id="PTHR43280">
    <property type="entry name" value="ARAC-FAMILY TRANSCRIPTIONAL REGULATOR"/>
    <property type="match status" value="1"/>
</dbReference>
<keyword evidence="2" id="KW-0238">DNA-binding</keyword>
<dbReference type="OrthoDB" id="9816011at2"/>
<keyword evidence="6" id="KW-1185">Reference proteome</keyword>
<keyword evidence="3" id="KW-0804">Transcription</keyword>
<dbReference type="Gene3D" id="1.10.10.60">
    <property type="entry name" value="Homeodomain-like"/>
    <property type="match status" value="2"/>
</dbReference>
<dbReference type="AlphaFoldDB" id="A0A3E2NJL2"/>
<dbReference type="GO" id="GO:0043565">
    <property type="term" value="F:sequence-specific DNA binding"/>
    <property type="evidence" value="ECO:0007669"/>
    <property type="project" value="InterPro"/>
</dbReference>
<evidence type="ECO:0000259" key="4">
    <source>
        <dbReference type="PROSITE" id="PS01124"/>
    </source>
</evidence>
<feature type="domain" description="HTH araC/xylS-type" evidence="4">
    <location>
        <begin position="14"/>
        <end position="111"/>
    </location>
</feature>
<keyword evidence="1" id="KW-0805">Transcription regulation</keyword>
<evidence type="ECO:0000313" key="5">
    <source>
        <dbReference type="EMBL" id="RFZ81120.1"/>
    </source>
</evidence>
<protein>
    <submittedName>
        <fullName evidence="5">AraC family transcriptional regulator</fullName>
    </submittedName>
</protein>